<dbReference type="EMBL" id="CAEZXG010000009">
    <property type="protein sequence ID" value="CAB4674961.1"/>
    <property type="molecule type" value="Genomic_DNA"/>
</dbReference>
<dbReference type="InterPro" id="IPR026881">
    <property type="entry name" value="WYL_dom"/>
</dbReference>
<reference evidence="3" key="1">
    <citation type="submission" date="2020-05" db="EMBL/GenBank/DDBJ databases">
        <authorList>
            <person name="Chiriac C."/>
            <person name="Salcher M."/>
            <person name="Ghai R."/>
            <person name="Kavagutti S V."/>
        </authorList>
    </citation>
    <scope>NUCLEOTIDE SEQUENCE</scope>
</reference>
<accession>A0A6J6ML51</accession>
<protein>
    <submittedName>
        <fullName evidence="3">Unannotated protein</fullName>
    </submittedName>
</protein>
<feature type="domain" description="WCX" evidence="2">
    <location>
        <begin position="238"/>
        <end position="309"/>
    </location>
</feature>
<dbReference type="PANTHER" id="PTHR34580:SF3">
    <property type="entry name" value="PROTEIN PAFB"/>
    <property type="match status" value="1"/>
</dbReference>
<feature type="domain" description="WYL" evidence="1">
    <location>
        <begin position="145"/>
        <end position="207"/>
    </location>
</feature>
<dbReference type="PANTHER" id="PTHR34580">
    <property type="match status" value="1"/>
</dbReference>
<dbReference type="AlphaFoldDB" id="A0A6J6ML51"/>
<evidence type="ECO:0000313" key="4">
    <source>
        <dbReference type="EMBL" id="CAB4831641.1"/>
    </source>
</evidence>
<name>A0A6J6ML51_9ZZZZ</name>
<gene>
    <name evidence="3" type="ORF">UFOPK2359_00271</name>
    <name evidence="4" type="ORF">UFOPK3167_01083</name>
</gene>
<dbReference type="EMBL" id="CAFABF010000066">
    <property type="protein sequence ID" value="CAB4831641.1"/>
    <property type="molecule type" value="Genomic_DNA"/>
</dbReference>
<dbReference type="InterPro" id="IPR051534">
    <property type="entry name" value="CBASS_pafABC_assoc_protein"/>
</dbReference>
<dbReference type="Pfam" id="PF13280">
    <property type="entry name" value="WYL"/>
    <property type="match status" value="1"/>
</dbReference>
<evidence type="ECO:0000259" key="2">
    <source>
        <dbReference type="Pfam" id="PF25583"/>
    </source>
</evidence>
<organism evidence="3">
    <name type="scientific">freshwater metagenome</name>
    <dbReference type="NCBI Taxonomy" id="449393"/>
    <lineage>
        <taxon>unclassified sequences</taxon>
        <taxon>metagenomes</taxon>
        <taxon>ecological metagenomes</taxon>
    </lineage>
</organism>
<proteinExistence type="predicted"/>
<evidence type="ECO:0000259" key="1">
    <source>
        <dbReference type="Pfam" id="PF13280"/>
    </source>
</evidence>
<sequence>MSRKIERLINLTIALLATKRYLTKNEIFTSVDGYEGSPETKERMFERDKDDLRNLGIEIEVGGFDPAFDDEAGYRIKSESYQLNIGDISGSEVALLSLAAEAWRGAALNEAAQSALIKLKSIGVESDLDAIPNISPQLRTPNADFEAISLSIAQRGVLTFTYVGKDLELQKRRVAPYAIATRKGFWYLAGLDLEKNLVRTFRLDRIDGQIQAHKSSPPYEVPDDFDILNYLENLGESETATLDVRKGKAHLLRIQALTHLDKGEWDQLTLSYQDQSRLIESILWHGDDVLVIAPQELRNGVISALKELAHNHG</sequence>
<evidence type="ECO:0000313" key="3">
    <source>
        <dbReference type="EMBL" id="CAB4674961.1"/>
    </source>
</evidence>
<dbReference type="InterPro" id="IPR057727">
    <property type="entry name" value="WCX_dom"/>
</dbReference>
<dbReference type="Pfam" id="PF25583">
    <property type="entry name" value="WCX"/>
    <property type="match status" value="1"/>
</dbReference>
<dbReference type="PROSITE" id="PS52050">
    <property type="entry name" value="WYL"/>
    <property type="match status" value="1"/>
</dbReference>